<evidence type="ECO:0000313" key="2">
    <source>
        <dbReference type="EMBL" id="MDW6001299.1"/>
    </source>
</evidence>
<keyword evidence="2" id="KW-0649">Protein kinase inhibitor</keyword>
<dbReference type="InterPro" id="IPR036610">
    <property type="entry name" value="PEBP-like_sf"/>
</dbReference>
<proteinExistence type="predicted"/>
<dbReference type="PANTHER" id="PTHR30289:SF1">
    <property type="entry name" value="PEBP (PHOSPHATIDYLETHANOLAMINE-BINDING PROTEIN) FAMILY PROTEIN"/>
    <property type="match status" value="1"/>
</dbReference>
<reference evidence="2 5" key="2">
    <citation type="submission" date="2023-11" db="EMBL/GenBank/DDBJ databases">
        <title>Plant-associative lifestyle of Vibrio porteresiae and its evolutionary dynamics.</title>
        <authorList>
            <person name="Rameshkumar N."/>
            <person name="Kirti K."/>
        </authorList>
    </citation>
    <scope>NUCLEOTIDE SEQUENCE [LARGE SCALE GENOMIC DNA]</scope>
    <source>
        <strain evidence="2 5">MSSRF38</strain>
    </source>
</reference>
<dbReference type="Pfam" id="PF01161">
    <property type="entry name" value="PBP"/>
    <property type="match status" value="1"/>
</dbReference>
<sequence length="177" mass="19102">MKLSTLLLLLGSSLTSMASSALELTSNDIHEGERMSATFEFQGSGCQGKNLSPQLTWKDIPAGTKSFALTTYDPDAPTGSGWWHWVVVNIPAQVTTLNRGADVTKTGAMELVNDYGIRHFGGACPPKKHGMHRYQFTVWALPVEKLDIAPDASAAVAGFMLNAMALDKAKLTATYVR</sequence>
<evidence type="ECO:0000256" key="1">
    <source>
        <dbReference type="SAM" id="SignalP"/>
    </source>
</evidence>
<feature type="chain" id="PRO_5012147707" evidence="1">
    <location>
        <begin position="19"/>
        <end position="177"/>
    </location>
</feature>
<dbReference type="InterPro" id="IPR005247">
    <property type="entry name" value="YbhB_YbcL/LppC-like"/>
</dbReference>
<evidence type="ECO:0000313" key="5">
    <source>
        <dbReference type="Proteomes" id="UP001283366"/>
    </source>
</evidence>
<protein>
    <submittedName>
        <fullName evidence="3">Putative kinase inhibitor</fullName>
    </submittedName>
    <submittedName>
        <fullName evidence="2">YbhB/YbcL family Raf kinase inhibitor-like protein</fullName>
    </submittedName>
</protein>
<keyword evidence="1" id="KW-0732">Signal</keyword>
<reference evidence="3 4" key="1">
    <citation type="submission" date="2017-05" db="EMBL/GenBank/DDBJ databases">
        <authorList>
            <person name="Song R."/>
            <person name="Chenine A.L."/>
            <person name="Ruprecht R.M."/>
        </authorList>
    </citation>
    <scope>NUCLEOTIDE SEQUENCE [LARGE SCALE GENOMIC DNA]</scope>
    <source>
        <strain evidence="3 4">CECT 7927</strain>
    </source>
</reference>
<dbReference type="Gene3D" id="3.90.280.10">
    <property type="entry name" value="PEBP-like"/>
    <property type="match status" value="1"/>
</dbReference>
<organism evidence="3 4">
    <name type="scientific">Vibrio mangrovi</name>
    <dbReference type="NCBI Taxonomy" id="474394"/>
    <lineage>
        <taxon>Bacteria</taxon>
        <taxon>Pseudomonadati</taxon>
        <taxon>Pseudomonadota</taxon>
        <taxon>Gammaproteobacteria</taxon>
        <taxon>Vibrionales</taxon>
        <taxon>Vibrionaceae</taxon>
        <taxon>Vibrio</taxon>
    </lineage>
</organism>
<dbReference type="AlphaFoldDB" id="A0A1Y6IUJ5"/>
<dbReference type="EMBL" id="FXXI01000002">
    <property type="protein sequence ID" value="SMS00681.1"/>
    <property type="molecule type" value="Genomic_DNA"/>
</dbReference>
<evidence type="ECO:0000313" key="3">
    <source>
        <dbReference type="EMBL" id="SMS00681.1"/>
    </source>
</evidence>
<gene>
    <name evidence="2" type="ORF">SBX37_00045</name>
    <name evidence="3" type="ORF">VIM7927_01950</name>
</gene>
<accession>A0A1Y6IUJ5</accession>
<name>A0A1Y6IUJ5_9VIBR</name>
<dbReference type="InterPro" id="IPR008914">
    <property type="entry name" value="PEBP"/>
</dbReference>
<dbReference type="Proteomes" id="UP000196125">
    <property type="component" value="Unassembled WGS sequence"/>
</dbReference>
<dbReference type="GO" id="GO:0004860">
    <property type="term" value="F:protein kinase inhibitor activity"/>
    <property type="evidence" value="ECO:0007669"/>
    <property type="project" value="UniProtKB-KW"/>
</dbReference>
<dbReference type="RefSeq" id="WP_087480702.1">
    <property type="nucleotide sequence ID" value="NZ_AP024883.1"/>
</dbReference>
<dbReference type="EMBL" id="JAWRCO010000001">
    <property type="protein sequence ID" value="MDW6001299.1"/>
    <property type="molecule type" value="Genomic_DNA"/>
</dbReference>
<dbReference type="Proteomes" id="UP001283366">
    <property type="component" value="Unassembled WGS sequence"/>
</dbReference>
<dbReference type="OrthoDB" id="9797506at2"/>
<dbReference type="NCBIfam" id="TIGR00481">
    <property type="entry name" value="YbhB/YbcL family Raf kinase inhibitor-like protein"/>
    <property type="match status" value="1"/>
</dbReference>
<dbReference type="PANTHER" id="PTHR30289">
    <property type="entry name" value="UNCHARACTERIZED PROTEIN YBCL-RELATED"/>
    <property type="match status" value="1"/>
</dbReference>
<feature type="signal peptide" evidence="1">
    <location>
        <begin position="1"/>
        <end position="18"/>
    </location>
</feature>
<keyword evidence="5" id="KW-1185">Reference proteome</keyword>
<evidence type="ECO:0000313" key="4">
    <source>
        <dbReference type="Proteomes" id="UP000196125"/>
    </source>
</evidence>
<dbReference type="SUPFAM" id="SSF49777">
    <property type="entry name" value="PEBP-like"/>
    <property type="match status" value="1"/>
</dbReference>
<dbReference type="CDD" id="cd00865">
    <property type="entry name" value="PEBP_bact_arch"/>
    <property type="match status" value="1"/>
</dbReference>